<protein>
    <submittedName>
        <fullName evidence="2">Ovule protein</fullName>
    </submittedName>
</protein>
<keyword evidence="1" id="KW-1185">Reference proteome</keyword>
<reference evidence="2" key="1">
    <citation type="submission" date="2016-11" db="UniProtKB">
        <authorList>
            <consortium name="WormBaseParasite"/>
        </authorList>
    </citation>
    <scope>IDENTIFICATION</scope>
</reference>
<organism evidence="1 2">
    <name type="scientific">Steinernema glaseri</name>
    <dbReference type="NCBI Taxonomy" id="37863"/>
    <lineage>
        <taxon>Eukaryota</taxon>
        <taxon>Metazoa</taxon>
        <taxon>Ecdysozoa</taxon>
        <taxon>Nematoda</taxon>
        <taxon>Chromadorea</taxon>
        <taxon>Rhabditida</taxon>
        <taxon>Tylenchina</taxon>
        <taxon>Panagrolaimomorpha</taxon>
        <taxon>Strongyloidoidea</taxon>
        <taxon>Steinernematidae</taxon>
        <taxon>Steinernema</taxon>
    </lineage>
</organism>
<evidence type="ECO:0000313" key="1">
    <source>
        <dbReference type="Proteomes" id="UP000095287"/>
    </source>
</evidence>
<proteinExistence type="predicted"/>
<dbReference type="AlphaFoldDB" id="A0A1I8ALI5"/>
<evidence type="ECO:0000313" key="2">
    <source>
        <dbReference type="WBParaSite" id="L893_g7195.t1"/>
    </source>
</evidence>
<dbReference type="WBParaSite" id="L893_g7195.t1">
    <property type="protein sequence ID" value="L893_g7195.t1"/>
    <property type="gene ID" value="L893_g7195"/>
</dbReference>
<accession>A0A1I8ALI5</accession>
<sequence length="90" mass="10121">MKELHIVHSFAKAVCPLDLELTYSFHSSLTSSHDLNLRSTGIEIQICYCRRGTVVFHDLQPNLLSANALRSVFASTTTSKIKRPFVLWSA</sequence>
<name>A0A1I8ALI5_9BILA</name>
<dbReference type="Proteomes" id="UP000095287">
    <property type="component" value="Unplaced"/>
</dbReference>